<gene>
    <name evidence="5" type="ORF">EX87_04140</name>
</gene>
<dbReference type="Gene3D" id="2.60.120.200">
    <property type="match status" value="1"/>
</dbReference>
<dbReference type="GO" id="GO:0008233">
    <property type="term" value="F:peptidase activity"/>
    <property type="evidence" value="ECO:0007669"/>
    <property type="project" value="InterPro"/>
</dbReference>
<evidence type="ECO:0000259" key="3">
    <source>
        <dbReference type="Pfam" id="PF05547"/>
    </source>
</evidence>
<proteinExistence type="predicted"/>
<name>A0A0F7EEW0_BRELA</name>
<dbReference type="EMBL" id="CP011074">
    <property type="protein sequence ID" value="AKF92947.1"/>
    <property type="molecule type" value="Genomic_DNA"/>
</dbReference>
<feature type="region of interest" description="Disordered" evidence="1">
    <location>
        <begin position="28"/>
        <end position="60"/>
    </location>
</feature>
<dbReference type="Pfam" id="PF20773">
    <property type="entry name" value="InhA-like_MAM"/>
    <property type="match status" value="1"/>
</dbReference>
<dbReference type="PANTHER" id="PTHR41775">
    <property type="entry name" value="SECRETED PROTEIN-RELATED"/>
    <property type="match status" value="1"/>
</dbReference>
<evidence type="ECO:0000259" key="4">
    <source>
        <dbReference type="Pfam" id="PF20774"/>
    </source>
</evidence>
<reference evidence="5" key="1">
    <citation type="submission" date="2015-03" db="EMBL/GenBank/DDBJ databases">
        <title>MIGS Cultured Bacterial/Archaeal sample from Brevibacillus laterosporus.</title>
        <authorList>
            <person name="Zeng D."/>
            <person name="Zhu L."/>
            <person name="Dong G."/>
            <person name="Ye W."/>
            <person name="Ren D."/>
            <person name="Wu L."/>
            <person name="Xu J."/>
            <person name="Li G."/>
            <person name="Guo L."/>
        </authorList>
    </citation>
    <scope>NUCLEOTIDE SEQUENCE</scope>
    <source>
        <strain evidence="5">B9</strain>
    </source>
</reference>
<dbReference type="InterPro" id="IPR008757">
    <property type="entry name" value="Peptidase_M6-like_domain"/>
</dbReference>
<dbReference type="RefSeq" id="WP_031411645.1">
    <property type="nucleotide sequence ID" value="NZ_CP011074.1"/>
</dbReference>
<feature type="chain" id="PRO_5039593975" evidence="2">
    <location>
        <begin position="22"/>
        <end position="766"/>
    </location>
</feature>
<keyword evidence="2" id="KW-0732">Signal</keyword>
<feature type="signal peptide" evidence="2">
    <location>
        <begin position="1"/>
        <end position="21"/>
    </location>
</feature>
<dbReference type="InterPro" id="IPR048665">
    <property type="entry name" value="InhA-like_VEG"/>
</dbReference>
<accession>A0A0F7EEW0</accession>
<sequence>MKWRKTMSALLATALLFSTMAGVPSITEAKSKKDTKQQKHHQKKKKDKETTKKDNFSPVDESTLNLDRLAKNLQARGIIAEDATQDEIRDSIKEYLEDKRIPSGPDTSSSFGAEAKRSQEAAKEEVIQNVAEFKGKKRSRNFDDNMFVDNIVVSLIEFPDRLHNELPKVKDSIWTADFNEEHYEKMLFEPGGYTTPEGTSMTTMAKYYEEQSRDTWSVNGIVTPWITAKHSYKYYGKNRNGGDAHPRELVIESLEQVGKAIAGHEEEYDQRDPYDLDGDGDLNEPDGILDNLMLVHAGIGEETGEDDDAIWSHRWTLEEPVKIPGTNLLAYDYMIQPEDGAPGVFSHEYGHNLGLPDLYDTNKGGHDSPVGAWSLMSSGSHTGYVFQTEPTSLDPWSKMMLQEMYGGKWVSPKVVDYADLRKKQKFTLHEAVNKDIDNNMVLKIDMPEIIKDAPTKPFQGEYSYFSDEGDNLTSTITTPEIDLTDATEATMTVDMWRSIEKNYDFLYLNAIDVDTGEEELVEDWSDDPEEWEEVEIDLSDYIGKKMKFQFEYVTDAATTKQGVYLDNIVVSVDGEEVFKDDAEGEPKMELDGFTQFDGKGKKYDAYYLVELRSYNGADEGLKYFRRGETFLTYDPGMVIWYYDGKYGATEDNKTSLHPGHGMLGVVDSHQQIRYWDDNKKKPADARYQVSDAAFSPNPTSEINLEYILGKMWSPSRKGVTTFSDEKDYSMPGLEDVGMVLPQVGLTIKIKDVEEDFSKATIEVWKD</sequence>
<dbReference type="GO" id="GO:0006508">
    <property type="term" value="P:proteolysis"/>
    <property type="evidence" value="ECO:0007669"/>
    <property type="project" value="InterPro"/>
</dbReference>
<evidence type="ECO:0000256" key="1">
    <source>
        <dbReference type="SAM" id="MobiDB-lite"/>
    </source>
</evidence>
<dbReference type="NCBIfam" id="TIGR03296">
    <property type="entry name" value="M6dom_TIGR03296"/>
    <property type="match status" value="1"/>
</dbReference>
<feature type="domain" description="Peptidase M6-like" evidence="3">
    <location>
        <begin position="148"/>
        <end position="410"/>
    </location>
</feature>
<dbReference type="Pfam" id="PF05547">
    <property type="entry name" value="Peptidase_M6"/>
    <property type="match status" value="1"/>
</dbReference>
<protein>
    <submittedName>
        <fullName evidence="5">Peptidase M6</fullName>
    </submittedName>
</protein>
<organism evidence="5">
    <name type="scientific">Brevibacillus laterosporus</name>
    <name type="common">Bacillus laterosporus</name>
    <dbReference type="NCBI Taxonomy" id="1465"/>
    <lineage>
        <taxon>Bacteria</taxon>
        <taxon>Bacillati</taxon>
        <taxon>Bacillota</taxon>
        <taxon>Bacilli</taxon>
        <taxon>Bacillales</taxon>
        <taxon>Paenibacillaceae</taxon>
        <taxon>Brevibacillus</taxon>
    </lineage>
</organism>
<evidence type="ECO:0000313" key="5">
    <source>
        <dbReference type="EMBL" id="AKF92947.1"/>
    </source>
</evidence>
<dbReference type="Pfam" id="PF20774">
    <property type="entry name" value="InhA-like_VEG"/>
    <property type="match status" value="1"/>
</dbReference>
<dbReference type="InterPro" id="IPR012300">
    <property type="entry name" value="Pept_M6_InhA"/>
</dbReference>
<feature type="domain" description="Immune inhibitor A-like metallopeptidase VEG" evidence="4">
    <location>
        <begin position="601"/>
        <end position="759"/>
    </location>
</feature>
<evidence type="ECO:0000256" key="2">
    <source>
        <dbReference type="SAM" id="SignalP"/>
    </source>
</evidence>
<dbReference type="SUPFAM" id="SSF55486">
    <property type="entry name" value="Metalloproteases ('zincins'), catalytic domain"/>
    <property type="match status" value="1"/>
</dbReference>
<dbReference type="PANTHER" id="PTHR41775:SF1">
    <property type="entry name" value="PEPTIDASE M6-LIKE DOMAIN-CONTAINING PROTEIN"/>
    <property type="match status" value="1"/>
</dbReference>
<dbReference type="AlphaFoldDB" id="A0A0F7EEW0"/>
<dbReference type="PIRSF" id="PIRSF007519">
    <property type="entry name" value="Protease_InhA"/>
    <property type="match status" value="1"/>
</dbReference>